<evidence type="ECO:0000256" key="7">
    <source>
        <dbReference type="SAM" id="MobiDB-lite"/>
    </source>
</evidence>
<organism evidence="9 10">
    <name type="scientific">Aerophototrophica crusticola</name>
    <dbReference type="NCBI Taxonomy" id="1709002"/>
    <lineage>
        <taxon>Bacteria</taxon>
        <taxon>Pseudomonadati</taxon>
        <taxon>Pseudomonadota</taxon>
        <taxon>Alphaproteobacteria</taxon>
        <taxon>Rhodospirillales</taxon>
        <taxon>Rhodospirillaceae</taxon>
        <taxon>Aerophototrophica</taxon>
    </lineage>
</organism>
<evidence type="ECO:0000256" key="4">
    <source>
        <dbReference type="ARBA" id="ARBA00023004"/>
    </source>
</evidence>
<dbReference type="GO" id="GO:0046872">
    <property type="term" value="F:metal ion binding"/>
    <property type="evidence" value="ECO:0007669"/>
    <property type="project" value="UniProtKB-KW"/>
</dbReference>
<evidence type="ECO:0000256" key="3">
    <source>
        <dbReference type="ARBA" id="ARBA00023002"/>
    </source>
</evidence>
<evidence type="ECO:0000256" key="6">
    <source>
        <dbReference type="ARBA" id="ARBA00023157"/>
    </source>
</evidence>
<dbReference type="SUPFAM" id="SSF50022">
    <property type="entry name" value="ISP domain"/>
    <property type="match status" value="1"/>
</dbReference>
<dbReference type="KEGG" id="acru:HHL28_06620"/>
<dbReference type="Proteomes" id="UP000501891">
    <property type="component" value="Chromosome"/>
</dbReference>
<sequence>MAEAYRGTGVTKSLWMDTAPLPEGPRSMPEVDPPPHESGLDMASAAAFAPPDFLSHQDTPIDVVVVGAGISGLTTAYLLAREGRQVWVLDKGPVGGGETSRSTAHLATYSDDDYQFLEEQHGEEGARLIAESYVAARDMVGRIAQAEGIQCDYRRLDAYLFLGPNDGPDYLRKELDACHRAGLGDTEWVEDFRLGEGYRGPALRFPDQAQFDPQRYVVGVAQAIERLGGKIFSGQHVTGIEGGQWATITLADGRTMRADNCVVATNSPIVDKVKMHTKQAPYRTYVVCLAVPKGSVEPALWWDTRDVYHYVRLQAAQDQGAEDNLIVGGEDHKVGEAHDMEQRFLRLEDWARKHFPMAGQVTHRWSGQVYEPFDGLAFIGRDPANTANILIATGDSGQGTTHGTIAGMLLTDLLQHRPNAWAGLYDPSRKPTKHLTEYLTENLDVAREYAKGHLGPSEASSEAAIPVGHGAVMREGGTKVAVYRGEDGTFTRVSATCTHLGCTVHWNELERSWDCPCHGSRFTPDGTVIAGPAVTALKPVDHTGQG</sequence>
<feature type="domain" description="Rieske" evidence="8">
    <location>
        <begin position="457"/>
        <end position="546"/>
    </location>
</feature>
<dbReference type="InterPro" id="IPR017941">
    <property type="entry name" value="Rieske_2Fe-2S"/>
</dbReference>
<dbReference type="PRINTS" id="PR00162">
    <property type="entry name" value="RIESKE"/>
</dbReference>
<dbReference type="InterPro" id="IPR038010">
    <property type="entry name" value="YhfW_C"/>
</dbReference>
<reference evidence="9" key="1">
    <citation type="submission" date="2020-04" db="EMBL/GenBank/DDBJ databases">
        <title>A desert anoxygenic phototrophic bacterium fixes CO2 using RubisCO under aerobic conditions.</title>
        <authorList>
            <person name="Tang K."/>
        </authorList>
    </citation>
    <scope>NUCLEOTIDE SEQUENCE [LARGE SCALE GENOMIC DNA]</scope>
    <source>
        <strain evidence="9">MIMtkB3</strain>
    </source>
</reference>
<dbReference type="PANTHER" id="PTHR13847">
    <property type="entry name" value="SARCOSINE DEHYDROGENASE-RELATED"/>
    <property type="match status" value="1"/>
</dbReference>
<keyword evidence="4" id="KW-0408">Iron</keyword>
<evidence type="ECO:0000256" key="1">
    <source>
        <dbReference type="ARBA" id="ARBA00022714"/>
    </source>
</evidence>
<evidence type="ECO:0000313" key="9">
    <source>
        <dbReference type="EMBL" id="QJE72803.1"/>
    </source>
</evidence>
<evidence type="ECO:0000256" key="5">
    <source>
        <dbReference type="ARBA" id="ARBA00023014"/>
    </source>
</evidence>
<name>A0A858R6I8_9PROT</name>
<dbReference type="CDD" id="cd03477">
    <property type="entry name" value="Rieske_YhfW_C"/>
    <property type="match status" value="1"/>
</dbReference>
<dbReference type="PROSITE" id="PS51296">
    <property type="entry name" value="RIESKE"/>
    <property type="match status" value="1"/>
</dbReference>
<evidence type="ECO:0000259" key="8">
    <source>
        <dbReference type="PROSITE" id="PS51296"/>
    </source>
</evidence>
<keyword evidence="6" id="KW-1015">Disulfide bond</keyword>
<dbReference type="FunFam" id="2.102.10.10:FF:000014">
    <property type="entry name" value="Oxidoreductase, FAD dependent"/>
    <property type="match status" value="1"/>
</dbReference>
<keyword evidence="3" id="KW-0560">Oxidoreductase</keyword>
<dbReference type="Gene3D" id="3.30.9.10">
    <property type="entry name" value="D-Amino Acid Oxidase, subunit A, domain 2"/>
    <property type="match status" value="1"/>
</dbReference>
<feature type="region of interest" description="Disordered" evidence="7">
    <location>
        <begin position="15"/>
        <end position="40"/>
    </location>
</feature>
<keyword evidence="10" id="KW-1185">Reference proteome</keyword>
<evidence type="ECO:0000313" key="10">
    <source>
        <dbReference type="Proteomes" id="UP000501891"/>
    </source>
</evidence>
<dbReference type="GO" id="GO:0016491">
    <property type="term" value="F:oxidoreductase activity"/>
    <property type="evidence" value="ECO:0007669"/>
    <property type="project" value="UniProtKB-KW"/>
</dbReference>
<keyword evidence="1" id="KW-0001">2Fe-2S</keyword>
<proteinExistence type="predicted"/>
<dbReference type="InterPro" id="IPR036922">
    <property type="entry name" value="Rieske_2Fe-2S_sf"/>
</dbReference>
<dbReference type="PANTHER" id="PTHR13847:SF281">
    <property type="entry name" value="FAD DEPENDENT OXIDOREDUCTASE DOMAIN-CONTAINING PROTEIN"/>
    <property type="match status" value="1"/>
</dbReference>
<dbReference type="InterPro" id="IPR006076">
    <property type="entry name" value="FAD-dep_OxRdtase"/>
</dbReference>
<dbReference type="SUPFAM" id="SSF51905">
    <property type="entry name" value="FAD/NAD(P)-binding domain"/>
    <property type="match status" value="1"/>
</dbReference>
<dbReference type="GO" id="GO:0051537">
    <property type="term" value="F:2 iron, 2 sulfur cluster binding"/>
    <property type="evidence" value="ECO:0007669"/>
    <property type="project" value="UniProtKB-KW"/>
</dbReference>
<dbReference type="GO" id="GO:0005737">
    <property type="term" value="C:cytoplasm"/>
    <property type="evidence" value="ECO:0007669"/>
    <property type="project" value="TreeGrafter"/>
</dbReference>
<protein>
    <submittedName>
        <fullName evidence="9">FAD-dependent oxidoreductase</fullName>
    </submittedName>
</protein>
<dbReference type="Gene3D" id="3.50.50.60">
    <property type="entry name" value="FAD/NAD(P)-binding domain"/>
    <property type="match status" value="1"/>
</dbReference>
<dbReference type="Gene3D" id="2.102.10.10">
    <property type="entry name" value="Rieske [2Fe-2S] iron-sulphur domain"/>
    <property type="match status" value="1"/>
</dbReference>
<keyword evidence="5" id="KW-0411">Iron-sulfur</keyword>
<accession>A0A858R6I8</accession>
<dbReference type="EMBL" id="CP051775">
    <property type="protein sequence ID" value="QJE72803.1"/>
    <property type="molecule type" value="Genomic_DNA"/>
</dbReference>
<dbReference type="Pfam" id="PF01266">
    <property type="entry name" value="DAO"/>
    <property type="match status" value="1"/>
</dbReference>
<dbReference type="InterPro" id="IPR005805">
    <property type="entry name" value="Rieske_Fe-S_prot_C"/>
</dbReference>
<dbReference type="InterPro" id="IPR036188">
    <property type="entry name" value="FAD/NAD-bd_sf"/>
</dbReference>
<dbReference type="AlphaFoldDB" id="A0A858R6I8"/>
<evidence type="ECO:0000256" key="2">
    <source>
        <dbReference type="ARBA" id="ARBA00022723"/>
    </source>
</evidence>
<gene>
    <name evidence="9" type="ORF">HHL28_06620</name>
</gene>
<keyword evidence="2" id="KW-0479">Metal-binding</keyword>
<dbReference type="GO" id="GO:0016020">
    <property type="term" value="C:membrane"/>
    <property type="evidence" value="ECO:0007669"/>
    <property type="project" value="InterPro"/>
</dbReference>
<dbReference type="Pfam" id="PF00355">
    <property type="entry name" value="Rieske"/>
    <property type="match status" value="1"/>
</dbReference>